<dbReference type="EMBL" id="BLXT01000597">
    <property type="protein sequence ID" value="GFN78709.1"/>
    <property type="molecule type" value="Genomic_DNA"/>
</dbReference>
<sequence>MRVAPDKVIIITKATVGLHNFIRHGDVHNRVISGQGACGRVRVRVRSVHPSDLGVDPLITVSTARHKTAWDSHGSLCPRPLLARWQLESLLTLHGESPVWLRSDGAAFKPNITCSVNLLLRLPSVEVDREKLYLKILSYGQ</sequence>
<proteinExistence type="predicted"/>
<reference evidence="1 2" key="1">
    <citation type="journal article" date="2021" name="Elife">
        <title>Chloroplast acquisition without the gene transfer in kleptoplastic sea slugs, Plakobranchus ocellatus.</title>
        <authorList>
            <person name="Maeda T."/>
            <person name="Takahashi S."/>
            <person name="Yoshida T."/>
            <person name="Shimamura S."/>
            <person name="Takaki Y."/>
            <person name="Nagai Y."/>
            <person name="Toyoda A."/>
            <person name="Suzuki Y."/>
            <person name="Arimoto A."/>
            <person name="Ishii H."/>
            <person name="Satoh N."/>
            <person name="Nishiyama T."/>
            <person name="Hasebe M."/>
            <person name="Maruyama T."/>
            <person name="Minagawa J."/>
            <person name="Obokata J."/>
            <person name="Shigenobu S."/>
        </authorList>
    </citation>
    <scope>NUCLEOTIDE SEQUENCE [LARGE SCALE GENOMIC DNA]</scope>
</reference>
<evidence type="ECO:0000313" key="1">
    <source>
        <dbReference type="EMBL" id="GFN78709.1"/>
    </source>
</evidence>
<evidence type="ECO:0000313" key="2">
    <source>
        <dbReference type="Proteomes" id="UP000735302"/>
    </source>
</evidence>
<keyword evidence="2" id="KW-1185">Reference proteome</keyword>
<name>A0AAV3Y6I2_9GAST</name>
<gene>
    <name evidence="1" type="ORF">PoB_000521500</name>
</gene>
<organism evidence="1 2">
    <name type="scientific">Plakobranchus ocellatus</name>
    <dbReference type="NCBI Taxonomy" id="259542"/>
    <lineage>
        <taxon>Eukaryota</taxon>
        <taxon>Metazoa</taxon>
        <taxon>Spiralia</taxon>
        <taxon>Lophotrochozoa</taxon>
        <taxon>Mollusca</taxon>
        <taxon>Gastropoda</taxon>
        <taxon>Heterobranchia</taxon>
        <taxon>Euthyneura</taxon>
        <taxon>Panpulmonata</taxon>
        <taxon>Sacoglossa</taxon>
        <taxon>Placobranchoidea</taxon>
        <taxon>Plakobranchidae</taxon>
        <taxon>Plakobranchus</taxon>
    </lineage>
</organism>
<comment type="caution">
    <text evidence="1">The sequence shown here is derived from an EMBL/GenBank/DDBJ whole genome shotgun (WGS) entry which is preliminary data.</text>
</comment>
<accession>A0AAV3Y6I2</accession>
<protein>
    <submittedName>
        <fullName evidence="1">Uncharacterized protein</fullName>
    </submittedName>
</protein>
<dbReference type="AlphaFoldDB" id="A0AAV3Y6I2"/>
<dbReference type="Proteomes" id="UP000735302">
    <property type="component" value="Unassembled WGS sequence"/>
</dbReference>